<dbReference type="PANTHER" id="PTHR12911">
    <property type="entry name" value="SAD1/UNC-84-LIKE PROTEIN-RELATED"/>
    <property type="match status" value="1"/>
</dbReference>
<evidence type="ECO:0000256" key="6">
    <source>
        <dbReference type="SAM" id="Coils"/>
    </source>
</evidence>
<dbReference type="InterPro" id="IPR045119">
    <property type="entry name" value="SUN1-5"/>
</dbReference>
<gene>
    <name evidence="10" type="primary">SUN2</name>
</gene>
<dbReference type="Pfam" id="PF18580">
    <property type="entry name" value="HTH_SUN2"/>
    <property type="match status" value="1"/>
</dbReference>
<reference evidence="10" key="1">
    <citation type="submission" date="2023-03" db="UniProtKB">
        <authorList>
            <consortium name="Ensembl"/>
        </authorList>
    </citation>
    <scope>IDENTIFICATION</scope>
</reference>
<organism evidence="10">
    <name type="scientific">Equus asinus asinus</name>
    <dbReference type="NCBI Taxonomy" id="83772"/>
    <lineage>
        <taxon>Eukaryota</taxon>
        <taxon>Metazoa</taxon>
        <taxon>Chordata</taxon>
        <taxon>Craniata</taxon>
        <taxon>Vertebrata</taxon>
        <taxon>Euteleostomi</taxon>
        <taxon>Mammalia</taxon>
        <taxon>Eutheria</taxon>
        <taxon>Laurasiatheria</taxon>
        <taxon>Perissodactyla</taxon>
        <taxon>Equidae</taxon>
        <taxon>Equus</taxon>
    </lineage>
</organism>
<dbReference type="Ensembl" id="ENSEAST00005029914.1">
    <property type="protein sequence ID" value="ENSEASP00005027539.1"/>
    <property type="gene ID" value="ENSEASG00005018658.1"/>
</dbReference>
<dbReference type="PANTHER" id="PTHR12911:SF22">
    <property type="entry name" value="SUN DOMAIN-CONTAINING PROTEIN 2"/>
    <property type="match status" value="1"/>
</dbReference>
<evidence type="ECO:0000313" key="10">
    <source>
        <dbReference type="Ensembl" id="ENSEASP00005027539.1"/>
    </source>
</evidence>
<evidence type="ECO:0000256" key="4">
    <source>
        <dbReference type="ARBA" id="ARBA00023136"/>
    </source>
</evidence>
<keyword evidence="3 6" id="KW-0175">Coiled coil</keyword>
<keyword evidence="2 8" id="KW-1133">Transmembrane helix</keyword>
<dbReference type="InterPro" id="IPR040994">
    <property type="entry name" value="Sun_CC2"/>
</dbReference>
<sequence length="716" mass="80207">MSRRSQRLTRYSQGDDDGSSSSGGSSVMGSQSTLFKDSPLRTLKKKSSNMKRLSPAPQLGPSSDAHTSYYSESVVRESYIGSPRAAALARSSILDDQLHGDSYWSEDLRVRRRRGTGGTESSKINGLAENKLSEDFFGSSSGYSSEDDYAGYSEVDQRSSGSRLRSAVSRAGSFFWMVVTSPGRGLRGPGALLTPPPPLLSSPVRSRRFSSLKTFLWFLLLLLLLTGAWYFYPYWLQTFHPAMVSWWAGKGNSQQHEVWESRESSPQFQAEQRLLSRVHSLERRLEALAAEFSSNWQKEAMRLERLELRQGAAGQGGSGSLSHEDTLGLLEGLVSRREAALKEDFRRDTAARIQEELVTLRAEHQQDLEDLFKKIVQASQESEAQLQQLKSEWQRRMTQESFRENSMKELGRLEGQLAGLRQELAALTLKQSSVVDQVDLLPQQIQAVRDDVESQFPAWVSQFLLRGGGTRAGLLQREEIQAQLQELESKILAHMAEMQGKSAREAAASLGLTLQKEGVIGVTEEQVHRIVKQALKRYSEDRIGMVDYALESGGASVISTRCSETYETKTALLSLFGIPLWYHSQSPRVILQPDVHPGNCWAFQGPQGFAVVRLSARIRPTAVTLEHVPKSLSPNSTISSAPKDFAIFGFDEDLQQEGTLLGQFTYDQDGEPIQTFYFQDPKMATYQVVELRILTNWGHPEYTCIYRFRVHGEPAH</sequence>
<dbReference type="InterPro" id="IPR012919">
    <property type="entry name" value="SUN_dom"/>
</dbReference>
<evidence type="ECO:0000256" key="7">
    <source>
        <dbReference type="SAM" id="MobiDB-lite"/>
    </source>
</evidence>
<dbReference type="GO" id="GO:0034993">
    <property type="term" value="C:meiotic nuclear membrane microtubule tethering complex"/>
    <property type="evidence" value="ECO:0007669"/>
    <property type="project" value="TreeGrafter"/>
</dbReference>
<feature type="coiled-coil region" evidence="6">
    <location>
        <begin position="361"/>
        <end position="430"/>
    </location>
</feature>
<feature type="region of interest" description="Disordered" evidence="7">
    <location>
        <begin position="1"/>
        <end position="66"/>
    </location>
</feature>
<evidence type="ECO:0000256" key="8">
    <source>
        <dbReference type="SAM" id="Phobius"/>
    </source>
</evidence>
<protein>
    <submittedName>
        <fullName evidence="10">Sad1 and UNC84 domain containing 2</fullName>
    </submittedName>
</protein>
<keyword evidence="1 8" id="KW-0812">Transmembrane</keyword>
<dbReference type="Gene3D" id="2.60.120.260">
    <property type="entry name" value="Galactose-binding domain-like"/>
    <property type="match status" value="1"/>
</dbReference>
<evidence type="ECO:0000259" key="9">
    <source>
        <dbReference type="PROSITE" id="PS51469"/>
    </source>
</evidence>
<evidence type="ECO:0000256" key="3">
    <source>
        <dbReference type="ARBA" id="ARBA00023054"/>
    </source>
</evidence>
<evidence type="ECO:0000256" key="5">
    <source>
        <dbReference type="ARBA" id="ARBA00037816"/>
    </source>
</evidence>
<dbReference type="GO" id="GO:0043495">
    <property type="term" value="F:protein-membrane adaptor activity"/>
    <property type="evidence" value="ECO:0007669"/>
    <property type="project" value="TreeGrafter"/>
</dbReference>
<feature type="domain" description="SUN" evidence="9">
    <location>
        <begin position="554"/>
        <end position="715"/>
    </location>
</feature>
<dbReference type="CDD" id="cd21438">
    <property type="entry name" value="SUN2_cc1"/>
    <property type="match status" value="1"/>
</dbReference>
<dbReference type="PROSITE" id="PS51469">
    <property type="entry name" value="SUN"/>
    <property type="match status" value="1"/>
</dbReference>
<comment type="subcellular location">
    <subcellularLocation>
        <location evidence="5">Nucleus inner membrane</location>
        <topology evidence="5">Single-pass type II membrane protein</topology>
    </subcellularLocation>
</comment>
<feature type="compositionally biased region" description="Low complexity" evidence="7">
    <location>
        <begin position="19"/>
        <end position="32"/>
    </location>
</feature>
<dbReference type="GO" id="GO:0005637">
    <property type="term" value="C:nuclear inner membrane"/>
    <property type="evidence" value="ECO:0007669"/>
    <property type="project" value="UniProtKB-SubCell"/>
</dbReference>
<evidence type="ECO:0000256" key="1">
    <source>
        <dbReference type="ARBA" id="ARBA00022692"/>
    </source>
</evidence>
<dbReference type="Pfam" id="PF07738">
    <property type="entry name" value="Sad1_UNC"/>
    <property type="match status" value="1"/>
</dbReference>
<keyword evidence="4 8" id="KW-0472">Membrane</keyword>
<accession>A0A8C4MI24</accession>
<dbReference type="FunFam" id="2.60.120.260:FF:000009">
    <property type="entry name" value="SUN domain-containing protein 1 isoform X1"/>
    <property type="match status" value="1"/>
</dbReference>
<name>A0A8C4MI24_EQUAS</name>
<dbReference type="AlphaFoldDB" id="A0A8C4MI24"/>
<evidence type="ECO:0000256" key="2">
    <source>
        <dbReference type="ARBA" id="ARBA00022989"/>
    </source>
</evidence>
<proteinExistence type="predicted"/>
<feature type="transmembrane region" description="Helical" evidence="8">
    <location>
        <begin position="215"/>
        <end position="235"/>
    </location>
</feature>